<evidence type="ECO:0000256" key="1">
    <source>
        <dbReference type="SAM" id="SignalP"/>
    </source>
</evidence>
<feature type="chain" id="PRO_5043477229" evidence="1">
    <location>
        <begin position="23"/>
        <end position="442"/>
    </location>
</feature>
<dbReference type="GO" id="GO:0009289">
    <property type="term" value="C:pilus"/>
    <property type="evidence" value="ECO:0007669"/>
    <property type="project" value="InterPro"/>
</dbReference>
<dbReference type="SUPFAM" id="SSF49401">
    <property type="entry name" value="Bacterial adhesins"/>
    <property type="match status" value="1"/>
</dbReference>
<dbReference type="GeneID" id="99776826"/>
<evidence type="ECO:0000259" key="2">
    <source>
        <dbReference type="Pfam" id="PF00419"/>
    </source>
</evidence>
<dbReference type="InterPro" id="IPR000259">
    <property type="entry name" value="Adhesion_dom_fimbrial"/>
</dbReference>
<name>A0AAW9C2P9_KLUCR</name>
<reference evidence="3" key="1">
    <citation type="journal article" date="2023" name="J Glob Antimicrob Resist">
        <title>Emergence of NDM-1 and KPC-3 carbapenemases in Kluyvera cryocrescens: Investigating genetic heterogeneity and acquisition routes of blaNDM-1 in Enterobacterales species in Portugal.</title>
        <authorList>
            <person name="Loiodice M."/>
            <person name="Ribeiro M."/>
            <person name="Peixe L."/>
            <person name="Novais A."/>
        </authorList>
    </citation>
    <scope>NUCLEOTIDE SEQUENCE</scope>
    <source>
        <strain evidence="3">K629</strain>
    </source>
</reference>
<feature type="signal peptide" evidence="1">
    <location>
        <begin position="1"/>
        <end position="22"/>
    </location>
</feature>
<dbReference type="AlphaFoldDB" id="A0AAW9C2P9"/>
<dbReference type="InterPro" id="IPR011228">
    <property type="entry name" value="UCP029766"/>
</dbReference>
<dbReference type="NCBIfam" id="NF011783">
    <property type="entry name" value="PRK15247.1"/>
    <property type="match status" value="1"/>
</dbReference>
<organism evidence="3 4">
    <name type="scientific">Kluyvera cryocrescens</name>
    <name type="common">Kluyvera citrophila</name>
    <dbReference type="NCBI Taxonomy" id="580"/>
    <lineage>
        <taxon>Bacteria</taxon>
        <taxon>Pseudomonadati</taxon>
        <taxon>Pseudomonadota</taxon>
        <taxon>Gammaproteobacteria</taxon>
        <taxon>Enterobacterales</taxon>
        <taxon>Enterobacteriaceae</taxon>
        <taxon>Kluyvera</taxon>
    </lineage>
</organism>
<dbReference type="Pfam" id="PF00419">
    <property type="entry name" value="Fimbrial"/>
    <property type="match status" value="1"/>
</dbReference>
<dbReference type="EMBL" id="JAUEQX010000006">
    <property type="protein sequence ID" value="MDW3776541.1"/>
    <property type="molecule type" value="Genomic_DNA"/>
</dbReference>
<protein>
    <submittedName>
        <fullName evidence="3">Fimbrial usher protein StbD</fullName>
    </submittedName>
</protein>
<dbReference type="GO" id="GO:0007155">
    <property type="term" value="P:cell adhesion"/>
    <property type="evidence" value="ECO:0007669"/>
    <property type="project" value="InterPro"/>
</dbReference>
<accession>A0AAW9C2P9</accession>
<feature type="domain" description="Fimbrial-type adhesion" evidence="2">
    <location>
        <begin position="257"/>
        <end position="442"/>
    </location>
</feature>
<dbReference type="InterPro" id="IPR008966">
    <property type="entry name" value="Adhesion_dom_sf"/>
</dbReference>
<comment type="caution">
    <text evidence="3">The sequence shown here is derived from an EMBL/GenBank/DDBJ whole genome shotgun (WGS) entry which is preliminary data.</text>
</comment>
<keyword evidence="1" id="KW-0732">Signal</keyword>
<dbReference type="Proteomes" id="UP001276300">
    <property type="component" value="Unassembled WGS sequence"/>
</dbReference>
<proteinExistence type="predicted"/>
<dbReference type="PIRSF" id="PIRSF029766">
    <property type="entry name" value="UCP029766"/>
    <property type="match status" value="1"/>
</dbReference>
<evidence type="ECO:0000313" key="3">
    <source>
        <dbReference type="EMBL" id="MDW3776541.1"/>
    </source>
</evidence>
<dbReference type="RefSeq" id="WP_061281240.1">
    <property type="nucleotide sequence ID" value="NZ_CALMQG010000065.1"/>
</dbReference>
<evidence type="ECO:0000313" key="4">
    <source>
        <dbReference type="Proteomes" id="UP001276300"/>
    </source>
</evidence>
<gene>
    <name evidence="3" type="primary">stbD</name>
    <name evidence="3" type="ORF">QWU01_06915</name>
</gene>
<sequence>MTLLLKILITLATLFCILPLQATCIKVTASSSLSAAAIQAGYTAASWAGACDTCNGNIGLPSVISINSGNNFQPAGTLLASSVGNFLTGATNVAYSSNQILFRCQSADAGSLYEMYATNGDNAYTGMYAVSEVDGAYYDVAKNVAVRMTNLSTGEYYSRYWKERKLTAESWFDDGQYIYIPASAFSNVLYEMYKISATTYFVSASNMYKDAYTQPRGYMAFKGPGLDTNSLKAGMDSASYYYGWHHHWPGAWSTYGKVTYVRGALCQVQDYPSMVFLPAISRSELNAGMSSQAPFSVSIECEAGAVSSTNASTTTSANVAMGFLVNQPTAVSSAQTLRLVTSGGGLTWLLDNRYGSPGVASGVGIRIYNSNGSAINLLPDRGSSGTGNLRGWYAFKDLTSLASSGTTNSYRGDFTASLEAISGQTITAGTVNAQLQVVVSFQ</sequence>
<dbReference type="InterPro" id="IPR036937">
    <property type="entry name" value="Adhesion_dom_fimbrial_sf"/>
</dbReference>
<dbReference type="Gene3D" id="2.60.40.1090">
    <property type="entry name" value="Fimbrial-type adhesion domain"/>
    <property type="match status" value="1"/>
</dbReference>